<reference evidence="2 3" key="1">
    <citation type="submission" date="2018-12" db="EMBL/GenBank/DDBJ databases">
        <title>Draft genome sequence of Embleya hyalina NBRC 13850T.</title>
        <authorList>
            <person name="Komaki H."/>
            <person name="Hosoyama A."/>
            <person name="Kimura A."/>
            <person name="Ichikawa N."/>
            <person name="Tamura T."/>
        </authorList>
    </citation>
    <scope>NUCLEOTIDE SEQUENCE [LARGE SCALE GENOMIC DNA]</scope>
    <source>
        <strain evidence="2 3">NBRC 13850</strain>
    </source>
</reference>
<feature type="domain" description="N-acetyltransferase" evidence="1">
    <location>
        <begin position="81"/>
        <end position="222"/>
    </location>
</feature>
<evidence type="ECO:0000313" key="2">
    <source>
        <dbReference type="EMBL" id="GCE01682.1"/>
    </source>
</evidence>
<protein>
    <recommendedName>
        <fullName evidence="1">N-acetyltransferase domain-containing protein</fullName>
    </recommendedName>
</protein>
<gene>
    <name evidence="2" type="ORF">EHYA_09451</name>
</gene>
<dbReference type="Proteomes" id="UP000286931">
    <property type="component" value="Unassembled WGS sequence"/>
</dbReference>
<dbReference type="EMBL" id="BIFH01000051">
    <property type="protein sequence ID" value="GCE01682.1"/>
    <property type="molecule type" value="Genomic_DNA"/>
</dbReference>
<dbReference type="Gene3D" id="3.40.630.30">
    <property type="match status" value="1"/>
</dbReference>
<organism evidence="2 3">
    <name type="scientific">Embleya hyalina</name>
    <dbReference type="NCBI Taxonomy" id="516124"/>
    <lineage>
        <taxon>Bacteria</taxon>
        <taxon>Bacillati</taxon>
        <taxon>Actinomycetota</taxon>
        <taxon>Actinomycetes</taxon>
        <taxon>Kitasatosporales</taxon>
        <taxon>Streptomycetaceae</taxon>
        <taxon>Embleya</taxon>
    </lineage>
</organism>
<name>A0A401Z499_9ACTN</name>
<evidence type="ECO:0000313" key="3">
    <source>
        <dbReference type="Proteomes" id="UP000286931"/>
    </source>
</evidence>
<comment type="caution">
    <text evidence="2">The sequence shown here is derived from an EMBL/GenBank/DDBJ whole genome shotgun (WGS) entry which is preliminary data.</text>
</comment>
<dbReference type="InterPro" id="IPR016181">
    <property type="entry name" value="Acyl_CoA_acyltransferase"/>
</dbReference>
<accession>A0A401Z499</accession>
<sequence>MSTADRERVMSDAELIRAWVGGWAVARSVTAPVAVDGGYRLDVGLPGHRVRYVFFDPDRPAEVVRTRTEPGTWIKTLAPVERVRPALTSAWTVGEPEYPMTGPLRRQSVAAPAGYTVEVESRDETIFGRLLAADGAVAARGRIGVTGDTAVADQIHTDPAHRRRGLGSVVMTVLADAAAARGARTGVLVATAAGRELYRTLGWTRHGVLTAAWIPEPAQAAEAAPEPASAQPRAAG</sequence>
<dbReference type="InterPro" id="IPR000182">
    <property type="entry name" value="GNAT_dom"/>
</dbReference>
<dbReference type="PROSITE" id="PS51186">
    <property type="entry name" value="GNAT"/>
    <property type="match status" value="1"/>
</dbReference>
<keyword evidence="3" id="KW-1185">Reference proteome</keyword>
<dbReference type="Pfam" id="PF00583">
    <property type="entry name" value="Acetyltransf_1"/>
    <property type="match status" value="1"/>
</dbReference>
<dbReference type="RefSeq" id="WP_246127326.1">
    <property type="nucleotide sequence ID" value="NZ_BIFH01000051.1"/>
</dbReference>
<dbReference type="SUPFAM" id="SSF55729">
    <property type="entry name" value="Acyl-CoA N-acyltransferases (Nat)"/>
    <property type="match status" value="1"/>
</dbReference>
<dbReference type="AlphaFoldDB" id="A0A401Z499"/>
<evidence type="ECO:0000259" key="1">
    <source>
        <dbReference type="PROSITE" id="PS51186"/>
    </source>
</evidence>
<proteinExistence type="predicted"/>
<dbReference type="GO" id="GO:0016747">
    <property type="term" value="F:acyltransferase activity, transferring groups other than amino-acyl groups"/>
    <property type="evidence" value="ECO:0007669"/>
    <property type="project" value="InterPro"/>
</dbReference>